<dbReference type="InterPro" id="IPR006808">
    <property type="entry name" value="ATP_synth_F0_gsu_mt"/>
</dbReference>
<evidence type="ECO:0000256" key="10">
    <source>
        <dbReference type="SAM" id="Phobius"/>
    </source>
</evidence>
<keyword evidence="9" id="KW-0066">ATP synthesis</keyword>
<evidence type="ECO:0000256" key="6">
    <source>
        <dbReference type="ARBA" id="ARBA00023065"/>
    </source>
</evidence>
<proteinExistence type="inferred from homology"/>
<sequence>MASKLRQLQSKACQATQFVSKHGSTYYKNLLEQNKQYIQHPPTVEKCNELSKQLFYTRLARTELSYNLGFSGRSARVNENFIYVDYMLFKIYYSWPYRSFWKEVDYVKHLWKNRQDLKVKMLALLLCLGWSALHGFVLVRLWEGDLPSLRISNKNYLVGQISMEKGLFFLARPSNRREITLQLYPLPLHVP</sequence>
<keyword evidence="3" id="KW-0813">Transport</keyword>
<organism evidence="11">
    <name type="scientific">Prunus dulcis</name>
    <name type="common">Almond</name>
    <name type="synonym">Amygdalus dulcis</name>
    <dbReference type="NCBI Taxonomy" id="3755"/>
    <lineage>
        <taxon>Eukaryota</taxon>
        <taxon>Viridiplantae</taxon>
        <taxon>Streptophyta</taxon>
        <taxon>Embryophyta</taxon>
        <taxon>Tracheophyta</taxon>
        <taxon>Spermatophyta</taxon>
        <taxon>Magnoliopsida</taxon>
        <taxon>eudicotyledons</taxon>
        <taxon>Gunneridae</taxon>
        <taxon>Pentapetalae</taxon>
        <taxon>rosids</taxon>
        <taxon>fabids</taxon>
        <taxon>Rosales</taxon>
        <taxon>Rosaceae</taxon>
        <taxon>Amygdaloideae</taxon>
        <taxon>Amygdaleae</taxon>
        <taxon>Prunus</taxon>
    </lineage>
</organism>
<comment type="similarity">
    <text evidence="2">Belongs to the ATPase g subunit family.</text>
</comment>
<reference evidence="11" key="1">
    <citation type="journal article" date="2019" name="Science">
        <title>Mutation of a bHLH transcription factor allowed almond domestication.</title>
        <authorList>
            <person name="Sanchez-Perez R."/>
            <person name="Pavan S."/>
            <person name="Mazzeo R."/>
            <person name="Moldovan C."/>
            <person name="Aiese Cigliano R."/>
            <person name="Del Cueto J."/>
            <person name="Ricciardi F."/>
            <person name="Lotti C."/>
            <person name="Ricciardi L."/>
            <person name="Dicenta F."/>
            <person name="Lopez-Marques R.L."/>
            <person name="Lindberg Moller B."/>
        </authorList>
    </citation>
    <scope>NUCLEOTIDE SEQUENCE</scope>
</reference>
<name>A0A4Y1RX38_PRUDU</name>
<evidence type="ECO:0000256" key="5">
    <source>
        <dbReference type="ARBA" id="ARBA00022781"/>
    </source>
</evidence>
<keyword evidence="4" id="KW-0138">CF(0)</keyword>
<keyword evidence="6" id="KW-0406">Ion transport</keyword>
<dbReference type="GO" id="GO:0015986">
    <property type="term" value="P:proton motive force-driven ATP synthesis"/>
    <property type="evidence" value="ECO:0007669"/>
    <property type="project" value="InterPro"/>
</dbReference>
<evidence type="ECO:0000256" key="7">
    <source>
        <dbReference type="ARBA" id="ARBA00023128"/>
    </source>
</evidence>
<gene>
    <name evidence="11" type="ORF">Prudu_020451</name>
</gene>
<evidence type="ECO:0000256" key="1">
    <source>
        <dbReference type="ARBA" id="ARBA00004325"/>
    </source>
</evidence>
<keyword evidence="7" id="KW-0496">Mitochondrion</keyword>
<keyword evidence="10" id="KW-1133">Transmembrane helix</keyword>
<dbReference type="GO" id="GO:0031966">
    <property type="term" value="C:mitochondrial membrane"/>
    <property type="evidence" value="ECO:0007669"/>
    <property type="project" value="UniProtKB-SubCell"/>
</dbReference>
<evidence type="ECO:0000256" key="4">
    <source>
        <dbReference type="ARBA" id="ARBA00022547"/>
    </source>
</evidence>
<evidence type="ECO:0000256" key="8">
    <source>
        <dbReference type="ARBA" id="ARBA00023136"/>
    </source>
</evidence>
<comment type="subcellular location">
    <subcellularLocation>
        <location evidence="1">Mitochondrion membrane</location>
    </subcellularLocation>
</comment>
<dbReference type="AlphaFoldDB" id="A0A4Y1RX38"/>
<keyword evidence="8 10" id="KW-0472">Membrane</keyword>
<feature type="transmembrane region" description="Helical" evidence="10">
    <location>
        <begin position="122"/>
        <end position="142"/>
    </location>
</feature>
<evidence type="ECO:0000256" key="2">
    <source>
        <dbReference type="ARBA" id="ARBA00005699"/>
    </source>
</evidence>
<dbReference type="PANTHER" id="PTHR12386">
    <property type="entry name" value="ATP SYNTHASE SUBUNIT"/>
    <property type="match status" value="1"/>
</dbReference>
<evidence type="ECO:0000256" key="9">
    <source>
        <dbReference type="ARBA" id="ARBA00023310"/>
    </source>
</evidence>
<dbReference type="GO" id="GO:0015078">
    <property type="term" value="F:proton transmembrane transporter activity"/>
    <property type="evidence" value="ECO:0007669"/>
    <property type="project" value="InterPro"/>
</dbReference>
<dbReference type="EMBL" id="AP019303">
    <property type="protein sequence ID" value="BBH08303.1"/>
    <property type="molecule type" value="Genomic_DNA"/>
</dbReference>
<evidence type="ECO:0000313" key="11">
    <source>
        <dbReference type="EMBL" id="BBH08303.1"/>
    </source>
</evidence>
<dbReference type="Pfam" id="PF04718">
    <property type="entry name" value="ATP-synt_G"/>
    <property type="match status" value="1"/>
</dbReference>
<keyword evidence="5" id="KW-0375">Hydrogen ion transport</keyword>
<dbReference type="GO" id="GO:0045259">
    <property type="term" value="C:proton-transporting ATP synthase complex"/>
    <property type="evidence" value="ECO:0007669"/>
    <property type="project" value="UniProtKB-KW"/>
</dbReference>
<evidence type="ECO:0000256" key="3">
    <source>
        <dbReference type="ARBA" id="ARBA00022448"/>
    </source>
</evidence>
<protein>
    <submittedName>
        <fullName evidence="11">Mitochondrial ATP synthase subunit G protein</fullName>
    </submittedName>
</protein>
<accession>A0A4Y1RX38</accession>
<keyword evidence="10" id="KW-0812">Transmembrane</keyword>